<dbReference type="InterPro" id="IPR056884">
    <property type="entry name" value="NPHP3-like_N"/>
</dbReference>
<keyword evidence="6" id="KW-1185">Reference proteome</keyword>
<dbReference type="OrthoDB" id="448455at2759"/>
<dbReference type="InterPro" id="IPR031350">
    <property type="entry name" value="Goodbye_dom"/>
</dbReference>
<evidence type="ECO:0008006" key="7">
    <source>
        <dbReference type="Google" id="ProtNLM"/>
    </source>
</evidence>
<proteinExistence type="predicted"/>
<organism evidence="5 6">
    <name type="scientific">Fusarium albosuccineum</name>
    <dbReference type="NCBI Taxonomy" id="1237068"/>
    <lineage>
        <taxon>Eukaryota</taxon>
        <taxon>Fungi</taxon>
        <taxon>Dikarya</taxon>
        <taxon>Ascomycota</taxon>
        <taxon>Pezizomycotina</taxon>
        <taxon>Sordariomycetes</taxon>
        <taxon>Hypocreomycetidae</taxon>
        <taxon>Hypocreales</taxon>
        <taxon>Nectriaceae</taxon>
        <taxon>Fusarium</taxon>
        <taxon>Fusarium decemcellulare species complex</taxon>
    </lineage>
</organism>
<dbReference type="InterPro" id="IPR027417">
    <property type="entry name" value="P-loop_NTPase"/>
</dbReference>
<evidence type="ECO:0000313" key="6">
    <source>
        <dbReference type="Proteomes" id="UP000554235"/>
    </source>
</evidence>
<protein>
    <recommendedName>
        <fullName evidence="7">Fungal STAND N-terminal Goodbye domain-containing protein</fullName>
    </recommendedName>
</protein>
<dbReference type="Pfam" id="PF24883">
    <property type="entry name" value="NPHP3_N"/>
    <property type="match status" value="1"/>
</dbReference>
<dbReference type="SUPFAM" id="SSF52540">
    <property type="entry name" value="P-loop containing nucleoside triphosphate hydrolases"/>
    <property type="match status" value="1"/>
</dbReference>
<keyword evidence="1" id="KW-0677">Repeat</keyword>
<comment type="caution">
    <text evidence="5">The sequence shown here is derived from an EMBL/GenBank/DDBJ whole genome shotgun (WGS) entry which is preliminary data.</text>
</comment>
<dbReference type="EMBL" id="JAADYS010000889">
    <property type="protein sequence ID" value="KAF4466360.1"/>
    <property type="molecule type" value="Genomic_DNA"/>
</dbReference>
<accession>A0A8H4LB09</accession>
<reference evidence="5 6" key="1">
    <citation type="submission" date="2020-01" db="EMBL/GenBank/DDBJ databases">
        <title>Identification and distribution of gene clusters putatively required for synthesis of sphingolipid metabolism inhibitors in phylogenetically diverse species of the filamentous fungus Fusarium.</title>
        <authorList>
            <person name="Kim H.-S."/>
            <person name="Busman M."/>
            <person name="Brown D.W."/>
            <person name="Divon H."/>
            <person name="Uhlig S."/>
            <person name="Proctor R.H."/>
        </authorList>
    </citation>
    <scope>NUCLEOTIDE SEQUENCE [LARGE SCALE GENOMIC DNA]</scope>
    <source>
        <strain evidence="5 6">NRRL 20459</strain>
    </source>
</reference>
<dbReference type="PANTHER" id="PTHR10039">
    <property type="entry name" value="AMELOGENIN"/>
    <property type="match status" value="1"/>
</dbReference>
<dbReference type="Proteomes" id="UP000554235">
    <property type="component" value="Unassembled WGS sequence"/>
</dbReference>
<dbReference type="PANTHER" id="PTHR10039:SF17">
    <property type="entry name" value="FUNGAL STAND N-TERMINAL GOODBYE DOMAIN-CONTAINING PROTEIN-RELATED"/>
    <property type="match status" value="1"/>
</dbReference>
<feature type="region of interest" description="Disordered" evidence="2">
    <location>
        <begin position="271"/>
        <end position="294"/>
    </location>
</feature>
<evidence type="ECO:0000256" key="1">
    <source>
        <dbReference type="ARBA" id="ARBA00022737"/>
    </source>
</evidence>
<name>A0A8H4LB09_9HYPO</name>
<gene>
    <name evidence="5" type="ORF">FALBO_6785</name>
</gene>
<dbReference type="Gene3D" id="3.40.50.300">
    <property type="entry name" value="P-loop containing nucleotide triphosphate hydrolases"/>
    <property type="match status" value="1"/>
</dbReference>
<feature type="domain" description="Fungal STAND N-terminal Goodbye" evidence="3">
    <location>
        <begin position="23"/>
        <end position="139"/>
    </location>
</feature>
<sequence length="1448" mass="165041">MTADQPKLPNDLKDDNRDVSDLWKDALKAYKGIVGFDLEKKFDNVQSMIDQGTKEMNNFHKFRHNEKKVDKLRTLFATNIDYIEKGAEQLIAAAVPAFPPAAAIGTAITFMLGACRQVSADYDVVVVFFEDMNSFLARIVILETRMPKYKAYQNCLMDVFASFLTMCGYAHKYIELGRFKKWISNLLQGEDSDLGGARKSMDTTLSRLQNATEFAILGNTEELQRMSQELKSNQQSHTAMLQEQMEVMGSIRDTTETIRNDMAKLLKAFNEQKSEQKKGKERARNDQAKPPSAKRIRNMLPEVEGEDHEYHILQETIVKDTCTWVFGEPQWDEWLAKKEALLAITGHPGSGKSHIGATVYEKLLQKARDDDSKHTCVAHFYFREESQSLSIFLNAVSTIINQVVEQSASVCELINTEWLKDDVDIDTWDWDDLTRKLLAPAFRKGSKNQLYIMLDGIDELKDLEALVEFLKVVKEQELRISVVITSRPSVLPNISEVVPVINLEVEKKKQLQDLQELVWNRLNSLSNLRTFSRYVKQRVADKVEEFAPRHMLLRFNALGREGAVLRNLDKPLPEDMHDLYEGLVEECYRRTGARHQALINKLLHWVAYSFRPLSLEEVGSLLKVWADDPDFDVEEIPEIIDKFIQVGDPGTDAEARAKIQSQGGWGTAVSQLEKTQDANPDALYNDGKLPVKFHERSMRSFFREAPRKEGSPRWKSSEAHRQIFLDCAKVACPTSFDKTKIAVALKHYTTRYLVHHWKQINPEEHSTDQQAEVMEAFGLTMLNKRFYATMLEWQASSYPEKFPNDVYDKISNWAKLDTKVGEEVAQWWAELSKDPRNCLVHLAKAHLQRLYNDNNPHNVLASFKAVRDAMQLSNLNGMLVDQANRNFPGELGDTSTPLTESQAALAMEGLFDMDMGTSGHRVVAEILLSFKRYGPAETTGLKAVEKAETPLEKVKTFELMARIHKHDHEQAYEYAVKCIANIDGSTPAWLKRKSYVTKAKVEVELEKNEDAAESFTKARLSDPNGLTSGDILDEEITVYEDDDDKTEYINILKKWNPLERLTWMAWQYDDLGVGRHCYLRDIAVQTKETDFVIQMYEESIKYLDNVNAAAPLRCDLAAFHIEVRDDPETARKVLDEVLDSSSTGWPYAVTNEIPTAVLERAIGEQSNILYRLFRESSDPDVKHELLQSLEGVLIRPLPMDVPPGTDTSLFQRLLTLARMYLKIGPKREVQRIIQKVIDGCIEALNDKVGWNDAPNLGYLATALCILGDATKTRDKLRRVARILASARFSILDEDAEESEDEEDEQGDESESEAGSESGSEEEEEAPTDEGDLFPGEHRYQGCDGACDPNTAFTWWGCKKAYQCLICYEGFLCEECHGKREASNKGEPLNTRQFCGRNHEYLKLPIEGWHGVKDGKVMLEGEEPVEFQELLRQVRDELCKEAWESFWSG</sequence>
<feature type="compositionally biased region" description="Acidic residues" evidence="2">
    <location>
        <begin position="1293"/>
        <end position="1331"/>
    </location>
</feature>
<evidence type="ECO:0000256" key="2">
    <source>
        <dbReference type="SAM" id="MobiDB-lite"/>
    </source>
</evidence>
<evidence type="ECO:0000259" key="3">
    <source>
        <dbReference type="Pfam" id="PF17109"/>
    </source>
</evidence>
<feature type="domain" description="Nephrocystin 3-like N-terminal" evidence="4">
    <location>
        <begin position="320"/>
        <end position="487"/>
    </location>
</feature>
<feature type="compositionally biased region" description="Basic and acidic residues" evidence="2">
    <location>
        <begin position="271"/>
        <end position="287"/>
    </location>
</feature>
<evidence type="ECO:0000313" key="5">
    <source>
        <dbReference type="EMBL" id="KAF4466360.1"/>
    </source>
</evidence>
<evidence type="ECO:0000259" key="4">
    <source>
        <dbReference type="Pfam" id="PF24883"/>
    </source>
</evidence>
<dbReference type="Pfam" id="PF17109">
    <property type="entry name" value="Goodbye"/>
    <property type="match status" value="1"/>
</dbReference>
<feature type="region of interest" description="Disordered" evidence="2">
    <location>
        <begin position="1293"/>
        <end position="1334"/>
    </location>
</feature>